<dbReference type="InterPro" id="IPR001878">
    <property type="entry name" value="Znf_CCHC"/>
</dbReference>
<dbReference type="Proteomes" id="UP001497480">
    <property type="component" value="Unassembled WGS sequence"/>
</dbReference>
<evidence type="ECO:0000313" key="4">
    <source>
        <dbReference type="EMBL" id="CAL0303158.1"/>
    </source>
</evidence>
<dbReference type="InterPro" id="IPR040256">
    <property type="entry name" value="At4g02000-like"/>
</dbReference>
<dbReference type="AlphaFoldDB" id="A0AAV1W2D0"/>
<dbReference type="GO" id="GO:0003676">
    <property type="term" value="F:nucleic acid binding"/>
    <property type="evidence" value="ECO:0007669"/>
    <property type="project" value="InterPro"/>
</dbReference>
<accession>A0AAV1W2D0</accession>
<organism evidence="4 5">
    <name type="scientific">Lupinus luteus</name>
    <name type="common">European yellow lupine</name>
    <dbReference type="NCBI Taxonomy" id="3873"/>
    <lineage>
        <taxon>Eukaryota</taxon>
        <taxon>Viridiplantae</taxon>
        <taxon>Streptophyta</taxon>
        <taxon>Embryophyta</taxon>
        <taxon>Tracheophyta</taxon>
        <taxon>Spermatophyta</taxon>
        <taxon>Magnoliopsida</taxon>
        <taxon>eudicotyledons</taxon>
        <taxon>Gunneridae</taxon>
        <taxon>Pentapetalae</taxon>
        <taxon>rosids</taxon>
        <taxon>fabids</taxon>
        <taxon>Fabales</taxon>
        <taxon>Fabaceae</taxon>
        <taxon>Papilionoideae</taxon>
        <taxon>50 kb inversion clade</taxon>
        <taxon>genistoids sensu lato</taxon>
        <taxon>core genistoids</taxon>
        <taxon>Genisteae</taxon>
        <taxon>Lupinus</taxon>
    </lineage>
</organism>
<dbReference type="PROSITE" id="PS50158">
    <property type="entry name" value="ZF_CCHC"/>
    <property type="match status" value="1"/>
</dbReference>
<dbReference type="EMBL" id="CAXHTB010000003">
    <property type="protein sequence ID" value="CAL0303158.1"/>
    <property type="molecule type" value="Genomic_DNA"/>
</dbReference>
<dbReference type="GO" id="GO:0008270">
    <property type="term" value="F:zinc ion binding"/>
    <property type="evidence" value="ECO:0007669"/>
    <property type="project" value="UniProtKB-KW"/>
</dbReference>
<reference evidence="4 5" key="1">
    <citation type="submission" date="2024-03" db="EMBL/GenBank/DDBJ databases">
        <authorList>
            <person name="Martinez-Hernandez J."/>
        </authorList>
    </citation>
    <scope>NUCLEOTIDE SEQUENCE [LARGE SCALE GENOMIC DNA]</scope>
</reference>
<gene>
    <name evidence="4" type="ORF">LLUT_LOCUS4218</name>
</gene>
<name>A0AAV1W2D0_LUPLU</name>
<comment type="caution">
    <text evidence="4">The sequence shown here is derived from an EMBL/GenBank/DDBJ whole genome shotgun (WGS) entry which is preliminary data.</text>
</comment>
<keyword evidence="5" id="KW-1185">Reference proteome</keyword>
<keyword evidence="1" id="KW-0479">Metal-binding</keyword>
<keyword evidence="1" id="KW-0863">Zinc-finger</keyword>
<dbReference type="PANTHER" id="PTHR31286">
    <property type="entry name" value="GLYCINE-RICH CELL WALL STRUCTURAL PROTEIN 1.8-LIKE"/>
    <property type="match status" value="1"/>
</dbReference>
<evidence type="ECO:0000313" key="5">
    <source>
        <dbReference type="Proteomes" id="UP001497480"/>
    </source>
</evidence>
<keyword evidence="1" id="KW-0862">Zinc</keyword>
<proteinExistence type="predicted"/>
<protein>
    <recommendedName>
        <fullName evidence="3">CCHC-type domain-containing protein</fullName>
    </recommendedName>
</protein>
<sequence length="231" mass="26304">MSSDRVLGKSSTQEEDLVLHSTKKVKTRVGAEDLDTSMGEKLQNHLVENRWYREEEEEKEYDPCPKIPVTEEECESWCSPWKQALVVKLLGLSVPLRTMENKVKQLWQMNGSLQGLRLGLPTSILSFTMLNSFIEGERILKVDNLTSIHSRGKFARICVEINLARKLVPMIKVMGTVLNLEYECLHLICFNCGKYGHRRELCSDLPTTPTVVESMEDKEVGQSAHSQWGPP</sequence>
<feature type="domain" description="CCHC-type" evidence="3">
    <location>
        <begin position="189"/>
        <end position="202"/>
    </location>
</feature>
<dbReference type="PANTHER" id="PTHR31286:SF99">
    <property type="entry name" value="DUF4283 DOMAIN-CONTAINING PROTEIN"/>
    <property type="match status" value="1"/>
</dbReference>
<evidence type="ECO:0000256" key="1">
    <source>
        <dbReference type="PROSITE-ProRule" id="PRU00047"/>
    </source>
</evidence>
<evidence type="ECO:0000259" key="3">
    <source>
        <dbReference type="PROSITE" id="PS50158"/>
    </source>
</evidence>
<feature type="region of interest" description="Disordered" evidence="2">
    <location>
        <begin position="1"/>
        <end position="22"/>
    </location>
</feature>
<evidence type="ECO:0000256" key="2">
    <source>
        <dbReference type="SAM" id="MobiDB-lite"/>
    </source>
</evidence>